<accession>A0AAW2YK83</accession>
<evidence type="ECO:0000259" key="1">
    <source>
        <dbReference type="Pfam" id="PF01738"/>
    </source>
</evidence>
<gene>
    <name evidence="2" type="ORF">AKO1_006111</name>
</gene>
<proteinExistence type="predicted"/>
<dbReference type="PANTHER" id="PTHR46623">
    <property type="entry name" value="CARBOXYMETHYLENEBUTENOLIDASE-RELATED"/>
    <property type="match status" value="1"/>
</dbReference>
<dbReference type="AlphaFoldDB" id="A0AAW2YK83"/>
<evidence type="ECO:0000313" key="2">
    <source>
        <dbReference type="EMBL" id="KAL0476467.1"/>
    </source>
</evidence>
<feature type="domain" description="Dienelactone hydrolase" evidence="1">
    <location>
        <begin position="26"/>
        <end position="232"/>
    </location>
</feature>
<dbReference type="InterPro" id="IPR051049">
    <property type="entry name" value="Dienelactone_hydrolase-like"/>
</dbReference>
<dbReference type="Gene3D" id="3.40.50.1820">
    <property type="entry name" value="alpha/beta hydrolase"/>
    <property type="match status" value="1"/>
</dbReference>
<sequence>MINLIMSDNKVDVRSENKKGAVHGYLSEEAKDNFGKTGLIVIQEWWGVNEQIKEKAQKLAKEGFVTIVPDLYRGKVAKDHEEAGHLMNDLDWVGAVQDIRGCAQYLKEHGCNKVGVTGFCMGGALAIAAVSNDYAPEIDASAPFYGIPDPKLADPSTIKVPVQGHFGNKDELKGFSAPEDVDKLEEKFKSGNVKYELFRYDGAGHAFTNWTGPNYNEKAANEATDRIIKFFKL</sequence>
<organism evidence="2 3">
    <name type="scientific">Acrasis kona</name>
    <dbReference type="NCBI Taxonomy" id="1008807"/>
    <lineage>
        <taxon>Eukaryota</taxon>
        <taxon>Discoba</taxon>
        <taxon>Heterolobosea</taxon>
        <taxon>Tetramitia</taxon>
        <taxon>Eutetramitia</taxon>
        <taxon>Acrasidae</taxon>
        <taxon>Acrasis</taxon>
    </lineage>
</organism>
<keyword evidence="3" id="KW-1185">Reference proteome</keyword>
<dbReference type="EMBL" id="JAOPGA020000047">
    <property type="protein sequence ID" value="KAL0476467.1"/>
    <property type="molecule type" value="Genomic_DNA"/>
</dbReference>
<dbReference type="InterPro" id="IPR029058">
    <property type="entry name" value="AB_hydrolase_fold"/>
</dbReference>
<dbReference type="Proteomes" id="UP001431209">
    <property type="component" value="Unassembled WGS sequence"/>
</dbReference>
<dbReference type="SUPFAM" id="SSF53474">
    <property type="entry name" value="alpha/beta-Hydrolases"/>
    <property type="match status" value="1"/>
</dbReference>
<name>A0AAW2YK83_9EUKA</name>
<dbReference type="InterPro" id="IPR002925">
    <property type="entry name" value="Dienelactn_hydro"/>
</dbReference>
<dbReference type="PANTHER" id="PTHR46623:SF6">
    <property type="entry name" value="ALPHA_BETA-HYDROLASES SUPERFAMILY PROTEIN"/>
    <property type="match status" value="1"/>
</dbReference>
<protein>
    <submittedName>
        <fullName evidence="2">Carboxymethylenebutenolidase</fullName>
    </submittedName>
</protein>
<dbReference type="GO" id="GO:0016787">
    <property type="term" value="F:hydrolase activity"/>
    <property type="evidence" value="ECO:0007669"/>
    <property type="project" value="InterPro"/>
</dbReference>
<dbReference type="Pfam" id="PF01738">
    <property type="entry name" value="DLH"/>
    <property type="match status" value="1"/>
</dbReference>
<reference evidence="2 3" key="1">
    <citation type="submission" date="2024-03" db="EMBL/GenBank/DDBJ databases">
        <title>The Acrasis kona genome and developmental transcriptomes reveal deep origins of eukaryotic multicellular pathways.</title>
        <authorList>
            <person name="Sheikh S."/>
            <person name="Fu C.-J."/>
            <person name="Brown M.W."/>
            <person name="Baldauf S.L."/>
        </authorList>
    </citation>
    <scope>NUCLEOTIDE SEQUENCE [LARGE SCALE GENOMIC DNA]</scope>
    <source>
        <strain evidence="2 3">ATCC MYA-3509</strain>
    </source>
</reference>
<evidence type="ECO:0000313" key="3">
    <source>
        <dbReference type="Proteomes" id="UP001431209"/>
    </source>
</evidence>
<comment type="caution">
    <text evidence="2">The sequence shown here is derived from an EMBL/GenBank/DDBJ whole genome shotgun (WGS) entry which is preliminary data.</text>
</comment>